<dbReference type="InterPro" id="IPR011576">
    <property type="entry name" value="Pyridox_Oxase_N"/>
</dbReference>
<organism evidence="2 3">
    <name type="scientific">Paenibacillus rhizosphaerae</name>
    <dbReference type="NCBI Taxonomy" id="297318"/>
    <lineage>
        <taxon>Bacteria</taxon>
        <taxon>Bacillati</taxon>
        <taxon>Bacillota</taxon>
        <taxon>Bacilli</taxon>
        <taxon>Bacillales</taxon>
        <taxon>Paenibacillaceae</taxon>
        <taxon>Paenibacillus</taxon>
    </lineage>
</organism>
<dbReference type="InterPro" id="IPR052917">
    <property type="entry name" value="Stress-Dev_Protein"/>
</dbReference>
<dbReference type="STRING" id="297318.BK138_22115"/>
<accession>A0A1R1ELQ7</accession>
<dbReference type="Pfam" id="PF01243">
    <property type="entry name" value="PNPOx_N"/>
    <property type="match status" value="1"/>
</dbReference>
<dbReference type="SUPFAM" id="SSF50475">
    <property type="entry name" value="FMN-binding split barrel"/>
    <property type="match status" value="1"/>
</dbReference>
<keyword evidence="3" id="KW-1185">Reference proteome</keyword>
<dbReference type="Gene3D" id="2.30.110.10">
    <property type="entry name" value="Electron Transport, Fmn-binding Protein, Chain A"/>
    <property type="match status" value="1"/>
</dbReference>
<protein>
    <recommendedName>
        <fullName evidence="1">Pyridoxamine 5'-phosphate oxidase N-terminal domain-containing protein</fullName>
    </recommendedName>
</protein>
<name>A0A1R1ELQ7_9BACL</name>
<gene>
    <name evidence="2" type="ORF">BK138_22115</name>
</gene>
<dbReference type="InterPro" id="IPR012349">
    <property type="entry name" value="Split_barrel_FMN-bd"/>
</dbReference>
<sequence>MEAKFAMEHEVAKILDHHEYAAVATVENQKPRLRRMPKYNKGLSIYLVANRKSQTWDLESKTPVSLLVGHGENDSRETVEIDGKLTVNTEEALRQQIWREEFSADFSGPDDPDYVILQVKAIRVELTDKDGQKHEWFDY</sequence>
<proteinExistence type="predicted"/>
<dbReference type="RefSeq" id="WP_076172938.1">
    <property type="nucleotide sequence ID" value="NZ_MRTP01000006.1"/>
</dbReference>
<dbReference type="PANTHER" id="PTHR34818:SF1">
    <property type="entry name" value="PROTEIN BLI-3"/>
    <property type="match status" value="1"/>
</dbReference>
<evidence type="ECO:0000313" key="3">
    <source>
        <dbReference type="Proteomes" id="UP000187172"/>
    </source>
</evidence>
<evidence type="ECO:0000313" key="2">
    <source>
        <dbReference type="EMBL" id="OMF52766.1"/>
    </source>
</evidence>
<reference evidence="2 3" key="1">
    <citation type="submission" date="2016-11" db="EMBL/GenBank/DDBJ databases">
        <title>Paenibacillus species isolates.</title>
        <authorList>
            <person name="Beno S.M."/>
        </authorList>
    </citation>
    <scope>NUCLEOTIDE SEQUENCE [LARGE SCALE GENOMIC DNA]</scope>
    <source>
        <strain evidence="2 3">FSL R5-0378</strain>
    </source>
</reference>
<dbReference type="AlphaFoldDB" id="A0A1R1ELQ7"/>
<dbReference type="EMBL" id="MRTP01000006">
    <property type="protein sequence ID" value="OMF52766.1"/>
    <property type="molecule type" value="Genomic_DNA"/>
</dbReference>
<feature type="domain" description="Pyridoxamine 5'-phosphate oxidase N-terminal" evidence="1">
    <location>
        <begin position="7"/>
        <end position="126"/>
    </location>
</feature>
<comment type="caution">
    <text evidence="2">The sequence shown here is derived from an EMBL/GenBank/DDBJ whole genome shotgun (WGS) entry which is preliminary data.</text>
</comment>
<evidence type="ECO:0000259" key="1">
    <source>
        <dbReference type="Pfam" id="PF01243"/>
    </source>
</evidence>
<dbReference type="PANTHER" id="PTHR34818">
    <property type="entry name" value="PROTEIN BLI-3"/>
    <property type="match status" value="1"/>
</dbReference>
<dbReference type="Proteomes" id="UP000187172">
    <property type="component" value="Unassembled WGS sequence"/>
</dbReference>